<dbReference type="SUPFAM" id="SSF69047">
    <property type="entry name" value="Hypothetical protein YjbJ"/>
    <property type="match status" value="1"/>
</dbReference>
<feature type="region of interest" description="Disordered" evidence="2">
    <location>
        <begin position="36"/>
        <end position="60"/>
    </location>
</feature>
<evidence type="ECO:0000256" key="1">
    <source>
        <dbReference type="ARBA" id="ARBA00009129"/>
    </source>
</evidence>
<evidence type="ECO:0000313" key="4">
    <source>
        <dbReference type="EMBL" id="MBH8576940.1"/>
    </source>
</evidence>
<keyword evidence="5" id="KW-1185">Reference proteome</keyword>
<sequence>MSLEDKIKATAKNIEGKAKEVAGQVTDNPELEAEGKLKQAEANVSQSVEDTKDQVKKLID</sequence>
<protein>
    <submittedName>
        <fullName evidence="4">CsbD family protein</fullName>
    </submittedName>
</protein>
<dbReference type="Gene3D" id="1.10.1470.10">
    <property type="entry name" value="YjbJ"/>
    <property type="match status" value="1"/>
</dbReference>
<accession>A0A8J7I8S9</accession>
<name>A0A8J7I8S9_9NOST</name>
<dbReference type="Proteomes" id="UP000662314">
    <property type="component" value="Unassembled WGS sequence"/>
</dbReference>
<organism evidence="4 5">
    <name type="scientific">Dendronalium phyllosphericum CENA369</name>
    <dbReference type="NCBI Taxonomy" id="1725256"/>
    <lineage>
        <taxon>Bacteria</taxon>
        <taxon>Bacillati</taxon>
        <taxon>Cyanobacteriota</taxon>
        <taxon>Cyanophyceae</taxon>
        <taxon>Nostocales</taxon>
        <taxon>Nostocaceae</taxon>
        <taxon>Dendronalium</taxon>
        <taxon>Dendronalium phyllosphericum</taxon>
    </lineage>
</organism>
<feature type="domain" description="CsbD-like" evidence="3">
    <location>
        <begin position="5"/>
        <end position="57"/>
    </location>
</feature>
<proteinExistence type="inferred from homology"/>
<evidence type="ECO:0000259" key="3">
    <source>
        <dbReference type="Pfam" id="PF05532"/>
    </source>
</evidence>
<reference evidence="4 5" key="1">
    <citation type="journal article" date="2021" name="Int. J. Syst. Evol. Microbiol.">
        <title>Amazonocrinis nigriterrae gen. nov., sp. nov., Atlanticothrix silvestris gen. nov., sp. nov. and Dendronalium phyllosphericum gen. nov., sp. nov., nostocacean cyanobacteria from Brazilian environments.</title>
        <authorList>
            <person name="Alvarenga D.O."/>
            <person name="Andreote A.P.D."/>
            <person name="Branco L.H.Z."/>
            <person name="Delbaje E."/>
            <person name="Cruz R.B."/>
            <person name="Varani A.M."/>
            <person name="Fiore M.F."/>
        </authorList>
    </citation>
    <scope>NUCLEOTIDE SEQUENCE [LARGE SCALE GENOMIC DNA]</scope>
    <source>
        <strain evidence="4 5">CENA369</strain>
    </source>
</reference>
<dbReference type="RefSeq" id="WP_214435661.1">
    <property type="nucleotide sequence ID" value="NZ_CAWPUQ010000174.1"/>
</dbReference>
<evidence type="ECO:0000313" key="5">
    <source>
        <dbReference type="Proteomes" id="UP000662314"/>
    </source>
</evidence>
<gene>
    <name evidence="4" type="ORF">I8752_28950</name>
</gene>
<evidence type="ECO:0000256" key="2">
    <source>
        <dbReference type="SAM" id="MobiDB-lite"/>
    </source>
</evidence>
<dbReference type="InterPro" id="IPR008462">
    <property type="entry name" value="CsbD"/>
</dbReference>
<dbReference type="AlphaFoldDB" id="A0A8J7I8S9"/>
<feature type="compositionally biased region" description="Basic and acidic residues" evidence="2">
    <location>
        <begin position="49"/>
        <end position="60"/>
    </location>
</feature>
<dbReference type="EMBL" id="JAECZA010000245">
    <property type="protein sequence ID" value="MBH8576940.1"/>
    <property type="molecule type" value="Genomic_DNA"/>
</dbReference>
<comment type="caution">
    <text evidence="4">The sequence shown here is derived from an EMBL/GenBank/DDBJ whole genome shotgun (WGS) entry which is preliminary data.</text>
</comment>
<dbReference type="Pfam" id="PF05532">
    <property type="entry name" value="CsbD"/>
    <property type="match status" value="1"/>
</dbReference>
<dbReference type="InterPro" id="IPR036629">
    <property type="entry name" value="YjbJ_sf"/>
</dbReference>
<comment type="similarity">
    <text evidence="1">Belongs to the UPF0337 (CsbD) family.</text>
</comment>